<dbReference type="PANTHER" id="PTHR42833">
    <property type="entry name" value="URIDYLATE KINASE"/>
    <property type="match status" value="1"/>
</dbReference>
<protein>
    <recommendedName>
        <fullName evidence="3">UMP kinase</fullName>
        <ecNumber evidence="3">2.7.4.22</ecNumber>
    </recommendedName>
    <alternativeName>
        <fullName evidence="9">Uridine monophosphate kinase</fullName>
    </alternativeName>
</protein>
<evidence type="ECO:0000256" key="2">
    <source>
        <dbReference type="ARBA" id="ARBA00007614"/>
    </source>
</evidence>
<dbReference type="GO" id="GO:0005737">
    <property type="term" value="C:cytoplasm"/>
    <property type="evidence" value="ECO:0007669"/>
    <property type="project" value="InterPro"/>
</dbReference>
<evidence type="ECO:0000256" key="5">
    <source>
        <dbReference type="ARBA" id="ARBA00022741"/>
    </source>
</evidence>
<evidence type="ECO:0000313" key="11">
    <source>
        <dbReference type="EMBL" id="MCD1294039.1"/>
    </source>
</evidence>
<keyword evidence="7" id="KW-0067">ATP-binding</keyword>
<dbReference type="EMBL" id="PGCK01000002">
    <property type="protein sequence ID" value="MCD1294039.1"/>
    <property type="molecule type" value="Genomic_DNA"/>
</dbReference>
<name>A0AAP2RBB8_9EURY</name>
<evidence type="ECO:0000256" key="1">
    <source>
        <dbReference type="ARBA" id="ARBA00004791"/>
    </source>
</evidence>
<dbReference type="InterPro" id="IPR036393">
    <property type="entry name" value="AceGlu_kinase-like_sf"/>
</dbReference>
<keyword evidence="8" id="KW-0665">Pyrimidine biosynthesis</keyword>
<dbReference type="Proteomes" id="UP001320159">
    <property type="component" value="Unassembled WGS sequence"/>
</dbReference>
<keyword evidence="4" id="KW-0808">Transferase</keyword>
<keyword evidence="6 11" id="KW-0418">Kinase</keyword>
<proteinExistence type="inferred from homology"/>
<dbReference type="SUPFAM" id="SSF53633">
    <property type="entry name" value="Carbamate kinase-like"/>
    <property type="match status" value="1"/>
</dbReference>
<evidence type="ECO:0000256" key="4">
    <source>
        <dbReference type="ARBA" id="ARBA00022679"/>
    </source>
</evidence>
<evidence type="ECO:0000256" key="9">
    <source>
        <dbReference type="ARBA" id="ARBA00032092"/>
    </source>
</evidence>
<evidence type="ECO:0000313" key="12">
    <source>
        <dbReference type="Proteomes" id="UP001320159"/>
    </source>
</evidence>
<evidence type="ECO:0000256" key="8">
    <source>
        <dbReference type="ARBA" id="ARBA00022975"/>
    </source>
</evidence>
<dbReference type="InterPro" id="IPR001048">
    <property type="entry name" value="Asp/Glu/Uridylate_kinase"/>
</dbReference>
<dbReference type="InterPro" id="IPR030669">
    <property type="entry name" value="MoSto_subunit_alpha/beta"/>
</dbReference>
<comment type="similarity">
    <text evidence="2">Belongs to the UMP kinase family.</text>
</comment>
<sequence>MLPDLNVIKVGGHSIMDYGKSVVMPLVEEIGKLSRSNQVLVVTGGGTRVRHIMDIGLDLEMPTGVLAELAGKISEQNAIMMSILLTQYGGIRIKRDDLLDLPMLYRMNCLPVTHGTPPYGLYEPPPNIGRIPDHRTDTGALLIAEAMGAKRCIFVKDVDGLYTENPKQNKKAKMIKEITAKEANEAGFNDFVVERKVLELLQRTVNIKEISIVNGHVPGNISRVMNGENPGTIIKS</sequence>
<evidence type="ECO:0000256" key="3">
    <source>
        <dbReference type="ARBA" id="ARBA00012899"/>
    </source>
</evidence>
<evidence type="ECO:0000259" key="10">
    <source>
        <dbReference type="Pfam" id="PF00696"/>
    </source>
</evidence>
<dbReference type="AlphaFoldDB" id="A0AAP2RBB8"/>
<reference evidence="11 12" key="1">
    <citation type="submission" date="2017-11" db="EMBL/GenBank/DDBJ databases">
        <title>Isolation and Characterization of Family Methanocellaceae Species from Potential Methane Hydrate Area Offshore Southwestern Taiwan.</title>
        <authorList>
            <person name="Zhang W.-L."/>
            <person name="Chen W.-C."/>
            <person name="Lai M.-C."/>
            <person name="Chen S.-C."/>
        </authorList>
    </citation>
    <scope>NUCLEOTIDE SEQUENCE [LARGE SCALE GENOMIC DNA]</scope>
    <source>
        <strain evidence="11 12">CWC-04</strain>
    </source>
</reference>
<accession>A0AAP2RBB8</accession>
<keyword evidence="5" id="KW-0547">Nucleotide-binding</keyword>
<dbReference type="EC" id="2.7.4.22" evidence="3"/>
<comment type="pathway">
    <text evidence="1">Pyrimidine metabolism; CTP biosynthesis via de novo pathway; UDP from UMP (UMPK route): step 1/1.</text>
</comment>
<dbReference type="Gene3D" id="3.40.1160.10">
    <property type="entry name" value="Acetylglutamate kinase-like"/>
    <property type="match status" value="1"/>
</dbReference>
<evidence type="ECO:0000256" key="6">
    <source>
        <dbReference type="ARBA" id="ARBA00022777"/>
    </source>
</evidence>
<dbReference type="PIRSF" id="PIRSF039097">
    <property type="entry name" value="MoSto_subunit"/>
    <property type="match status" value="1"/>
</dbReference>
<dbReference type="GO" id="GO:0005524">
    <property type="term" value="F:ATP binding"/>
    <property type="evidence" value="ECO:0007669"/>
    <property type="project" value="UniProtKB-KW"/>
</dbReference>
<gene>
    <name evidence="11" type="ORF">CUJ83_03395</name>
</gene>
<organism evidence="11 12">
    <name type="scientific">Methanooceanicella nereidis</name>
    <dbReference type="NCBI Taxonomy" id="2052831"/>
    <lineage>
        <taxon>Archaea</taxon>
        <taxon>Methanobacteriati</taxon>
        <taxon>Methanobacteriota</taxon>
        <taxon>Stenosarchaea group</taxon>
        <taxon>Methanomicrobia</taxon>
        <taxon>Methanocellales</taxon>
        <taxon>Methanocellaceae</taxon>
        <taxon>Methanooceanicella</taxon>
    </lineage>
</organism>
<comment type="caution">
    <text evidence="11">The sequence shown here is derived from an EMBL/GenBank/DDBJ whole genome shotgun (WGS) entry which is preliminary data.</text>
</comment>
<dbReference type="Pfam" id="PF00696">
    <property type="entry name" value="AA_kinase"/>
    <property type="match status" value="1"/>
</dbReference>
<dbReference type="GO" id="GO:0006225">
    <property type="term" value="P:UDP biosynthetic process"/>
    <property type="evidence" value="ECO:0007669"/>
    <property type="project" value="TreeGrafter"/>
</dbReference>
<dbReference type="GO" id="GO:0033862">
    <property type="term" value="F:UMP kinase activity"/>
    <property type="evidence" value="ECO:0007669"/>
    <property type="project" value="UniProtKB-EC"/>
</dbReference>
<keyword evidence="12" id="KW-1185">Reference proteome</keyword>
<dbReference type="PANTHER" id="PTHR42833:SF4">
    <property type="entry name" value="URIDYLATE KINASE PUMPKIN, CHLOROPLASTIC"/>
    <property type="match status" value="1"/>
</dbReference>
<feature type="domain" description="Aspartate/glutamate/uridylate kinase" evidence="10">
    <location>
        <begin position="5"/>
        <end position="199"/>
    </location>
</feature>
<evidence type="ECO:0000256" key="7">
    <source>
        <dbReference type="ARBA" id="ARBA00022840"/>
    </source>
</evidence>
<dbReference type="GO" id="GO:0030151">
    <property type="term" value="F:molybdenum ion binding"/>
    <property type="evidence" value="ECO:0007669"/>
    <property type="project" value="InterPro"/>
</dbReference>